<evidence type="ECO:0000313" key="7">
    <source>
        <dbReference type="EMBL" id="CAH4028901.1"/>
    </source>
</evidence>
<dbReference type="InterPro" id="IPR002930">
    <property type="entry name" value="GCV_H"/>
</dbReference>
<keyword evidence="8" id="KW-1185">Reference proteome</keyword>
<dbReference type="HAMAP" id="MF_00272">
    <property type="entry name" value="GcvH"/>
    <property type="match status" value="1"/>
</dbReference>
<dbReference type="Gene3D" id="2.40.50.100">
    <property type="match status" value="1"/>
</dbReference>
<dbReference type="EMBL" id="CALOZG010000005">
    <property type="protein sequence ID" value="CAH4028901.1"/>
    <property type="molecule type" value="Genomic_DNA"/>
</dbReference>
<keyword evidence="2 4" id="KW-0450">Lipoyl</keyword>
<dbReference type="InterPro" id="IPR033753">
    <property type="entry name" value="GCV_H/Fam206"/>
</dbReference>
<keyword evidence="5" id="KW-0496">Mitochondrion</keyword>
<feature type="domain" description="Lipoyl-binding" evidence="6">
    <location>
        <begin position="80"/>
        <end position="162"/>
    </location>
</feature>
<dbReference type="NCBIfam" id="NF002270">
    <property type="entry name" value="PRK01202.1"/>
    <property type="match status" value="1"/>
</dbReference>
<dbReference type="PROSITE" id="PS50968">
    <property type="entry name" value="BIOTINYL_LIPOYL"/>
    <property type="match status" value="1"/>
</dbReference>
<dbReference type="PANTHER" id="PTHR11715">
    <property type="entry name" value="GLYCINE CLEAVAGE SYSTEM H PROTEIN"/>
    <property type="match status" value="1"/>
</dbReference>
<dbReference type="GO" id="GO:0005960">
    <property type="term" value="C:glycine cleavage complex"/>
    <property type="evidence" value="ECO:0007669"/>
    <property type="project" value="UniProtKB-UniRule"/>
</dbReference>
<organism evidence="7 8">
    <name type="scientific">Pieris brassicae</name>
    <name type="common">White butterfly</name>
    <name type="synonym">Large white butterfly</name>
    <dbReference type="NCBI Taxonomy" id="7116"/>
    <lineage>
        <taxon>Eukaryota</taxon>
        <taxon>Metazoa</taxon>
        <taxon>Ecdysozoa</taxon>
        <taxon>Arthropoda</taxon>
        <taxon>Hexapoda</taxon>
        <taxon>Insecta</taxon>
        <taxon>Pterygota</taxon>
        <taxon>Neoptera</taxon>
        <taxon>Endopterygota</taxon>
        <taxon>Lepidoptera</taxon>
        <taxon>Glossata</taxon>
        <taxon>Ditrysia</taxon>
        <taxon>Papilionoidea</taxon>
        <taxon>Pieridae</taxon>
        <taxon>Pierinae</taxon>
        <taxon>Pieris</taxon>
    </lineage>
</organism>
<dbReference type="Proteomes" id="UP001152562">
    <property type="component" value="Unassembled WGS sequence"/>
</dbReference>
<dbReference type="GO" id="GO:0005739">
    <property type="term" value="C:mitochondrion"/>
    <property type="evidence" value="ECO:0007669"/>
    <property type="project" value="UniProtKB-SubCell"/>
</dbReference>
<evidence type="ECO:0000256" key="4">
    <source>
        <dbReference type="PIRSR" id="PIRSR617453-50"/>
    </source>
</evidence>
<dbReference type="Pfam" id="PF01597">
    <property type="entry name" value="GCV_H"/>
    <property type="match status" value="1"/>
</dbReference>
<protein>
    <recommendedName>
        <fullName evidence="5">Glycine cleavage system H protein</fullName>
    </recommendedName>
</protein>
<accession>A0A9P0X8Y4</accession>
<dbReference type="InterPro" id="IPR000089">
    <property type="entry name" value="Biotin_lipoyl"/>
</dbReference>
<comment type="similarity">
    <text evidence="1 5">Belongs to the GcvH family.</text>
</comment>
<gene>
    <name evidence="7" type="ORF">PIBRA_LOCUS5696</name>
</gene>
<dbReference type="InterPro" id="IPR011053">
    <property type="entry name" value="Single_hybrid_motif"/>
</dbReference>
<dbReference type="PROSITE" id="PS00189">
    <property type="entry name" value="LIPOYL"/>
    <property type="match status" value="1"/>
</dbReference>
<evidence type="ECO:0000256" key="5">
    <source>
        <dbReference type="RuleBase" id="RU364055"/>
    </source>
</evidence>
<dbReference type="InterPro" id="IPR003016">
    <property type="entry name" value="2-oxoA_DH_lipoyl-BS"/>
</dbReference>
<dbReference type="GO" id="GO:0019464">
    <property type="term" value="P:glycine decarboxylation via glycine cleavage system"/>
    <property type="evidence" value="ECO:0007669"/>
    <property type="project" value="UniProtKB-UniRule"/>
</dbReference>
<feature type="modified residue" description="N6-lipoyllysine" evidence="4">
    <location>
        <position position="121"/>
    </location>
</feature>
<evidence type="ECO:0000256" key="1">
    <source>
        <dbReference type="ARBA" id="ARBA00009249"/>
    </source>
</evidence>
<dbReference type="NCBIfam" id="TIGR00527">
    <property type="entry name" value="gcvH"/>
    <property type="match status" value="1"/>
</dbReference>
<dbReference type="GO" id="GO:0009249">
    <property type="term" value="P:protein lipoylation"/>
    <property type="evidence" value="ECO:0007669"/>
    <property type="project" value="TreeGrafter"/>
</dbReference>
<keyword evidence="3 5" id="KW-0809">Transit peptide</keyword>
<sequence length="191" mass="22035">MDGLRSYFLHLENIKQYLIIYEIMTLQRCLYQVSKQISQQFILQPSVRQVFCKINYKYSTNAEKKFSDRHEWVLVDKENIGTVGISKYAQESLGDVVFAQLPDPGMQLNVGDECGALESVKAASEIYSPVSGTVTEKNKEVEKKPGLINSSYYDKGWLFKLKLSKPEQLNNLMNEKQYEEFLKTDAEKDHT</sequence>
<comment type="subunit">
    <text evidence="5">The glycine cleavage system is composed of four proteins: P, T, L and H.</text>
</comment>
<comment type="cofactor">
    <cofactor evidence="5">
        <name>(R)-lipoate</name>
        <dbReference type="ChEBI" id="CHEBI:83088"/>
    </cofactor>
    <text evidence="5">Binds 1 lipoyl cofactor covalently.</text>
</comment>
<name>A0A9P0X8Y4_PIEBR</name>
<evidence type="ECO:0000313" key="8">
    <source>
        <dbReference type="Proteomes" id="UP001152562"/>
    </source>
</evidence>
<evidence type="ECO:0000256" key="3">
    <source>
        <dbReference type="ARBA" id="ARBA00022946"/>
    </source>
</evidence>
<comment type="subcellular location">
    <subcellularLocation>
        <location evidence="5">Mitochondrion</location>
    </subcellularLocation>
</comment>
<dbReference type="PANTHER" id="PTHR11715:SF3">
    <property type="entry name" value="GLYCINE CLEAVAGE SYSTEM H PROTEIN-RELATED"/>
    <property type="match status" value="1"/>
</dbReference>
<evidence type="ECO:0000256" key="2">
    <source>
        <dbReference type="ARBA" id="ARBA00022823"/>
    </source>
</evidence>
<comment type="function">
    <text evidence="5">The H protein shuttles the methylamine group of glycine from the P protein to the T protein.</text>
</comment>
<proteinExistence type="inferred from homology"/>
<evidence type="ECO:0000259" key="6">
    <source>
        <dbReference type="PROSITE" id="PS50968"/>
    </source>
</evidence>
<reference evidence="7" key="1">
    <citation type="submission" date="2022-05" db="EMBL/GenBank/DDBJ databases">
        <authorList>
            <person name="Okamura Y."/>
        </authorList>
    </citation>
    <scope>NUCLEOTIDE SEQUENCE</scope>
</reference>
<dbReference type="SUPFAM" id="SSF51230">
    <property type="entry name" value="Single hybrid motif"/>
    <property type="match status" value="1"/>
</dbReference>
<comment type="caution">
    <text evidence="7">The sequence shown here is derived from an EMBL/GenBank/DDBJ whole genome shotgun (WGS) entry which is preliminary data.</text>
</comment>
<dbReference type="InterPro" id="IPR017453">
    <property type="entry name" value="GCV_H_sub"/>
</dbReference>
<dbReference type="AlphaFoldDB" id="A0A9P0X8Y4"/>
<dbReference type="CDD" id="cd06848">
    <property type="entry name" value="GCS_H"/>
    <property type="match status" value="1"/>
</dbReference>